<dbReference type="GO" id="GO:0034485">
    <property type="term" value="F:phosphatidylinositol-3,4,5-trisphosphate 5-phosphatase activity"/>
    <property type="evidence" value="ECO:0007669"/>
    <property type="project" value="TreeGrafter"/>
</dbReference>
<dbReference type="AlphaFoldDB" id="A0A444Y0P5"/>
<keyword evidence="5" id="KW-0156">Chromatin regulator</keyword>
<dbReference type="SUPFAM" id="SSF56219">
    <property type="entry name" value="DNase I-like"/>
    <property type="match status" value="1"/>
</dbReference>
<name>A0A444Y0P5_ARAHY</name>
<dbReference type="EMBL" id="SDMP01000018">
    <property type="protein sequence ID" value="RYQ95446.1"/>
    <property type="molecule type" value="Genomic_DNA"/>
</dbReference>
<dbReference type="InterPro" id="IPR036691">
    <property type="entry name" value="Endo/exonu/phosph_ase_sf"/>
</dbReference>
<dbReference type="GO" id="GO:0004439">
    <property type="term" value="F:phosphatidylinositol-4,5-bisphosphate 5-phosphatase activity"/>
    <property type="evidence" value="ECO:0007669"/>
    <property type="project" value="TreeGrafter"/>
</dbReference>
<dbReference type="Gene3D" id="3.60.10.10">
    <property type="entry name" value="Endonuclease/exonuclease/phosphatase"/>
    <property type="match status" value="1"/>
</dbReference>
<evidence type="ECO:0000256" key="3">
    <source>
        <dbReference type="ARBA" id="ARBA00022692"/>
    </source>
</evidence>
<dbReference type="InterPro" id="IPR045849">
    <property type="entry name" value="IP5P_plant"/>
</dbReference>
<dbReference type="GO" id="GO:0004445">
    <property type="term" value="F:inositol-polyphosphate 5-phosphatase activity"/>
    <property type="evidence" value="ECO:0007669"/>
    <property type="project" value="InterPro"/>
</dbReference>
<feature type="transmembrane region" description="Helical" evidence="8">
    <location>
        <begin position="270"/>
        <end position="290"/>
    </location>
</feature>
<keyword evidence="6 8" id="KW-1133">Transmembrane helix</keyword>
<comment type="caution">
    <text evidence="9">The sequence shown here is derived from an EMBL/GenBank/DDBJ whole genome shotgun (WGS) entry which is preliminary data.</text>
</comment>
<keyword evidence="4" id="KW-0378">Hydrolase</keyword>
<dbReference type="InterPro" id="IPR006214">
    <property type="entry name" value="Bax_inhibitor_1-related"/>
</dbReference>
<keyword evidence="2" id="KW-0678">Repressor</keyword>
<accession>A0A444Y0P5</accession>
<evidence type="ECO:0000256" key="7">
    <source>
        <dbReference type="ARBA" id="ARBA00023136"/>
    </source>
</evidence>
<evidence type="ECO:0000256" key="4">
    <source>
        <dbReference type="ARBA" id="ARBA00022801"/>
    </source>
</evidence>
<evidence type="ECO:0000256" key="6">
    <source>
        <dbReference type="ARBA" id="ARBA00022989"/>
    </source>
</evidence>
<dbReference type="Gene3D" id="3.40.800.20">
    <property type="entry name" value="Histone deacetylase domain"/>
    <property type="match status" value="1"/>
</dbReference>
<feature type="transmembrane region" description="Helical" evidence="8">
    <location>
        <begin position="242"/>
        <end position="264"/>
    </location>
</feature>
<evidence type="ECO:0000256" key="8">
    <source>
        <dbReference type="SAM" id="Phobius"/>
    </source>
</evidence>
<keyword evidence="7 8" id="KW-0472">Membrane</keyword>
<sequence>MVAGRFLLSTDSGKDLEGFERGIYCSLIQIHYDHQVLLDYLISKDTRISCAKYLLRIFVAIWNVAGKSPPSYLNLEDWLHTSPPADIYVLGFQEIVPLIAGNILGIEDNGPARKWLALIRKTLKLVVGDLHGDLKLARSALEMAGVLSSDDQDLWTGGETVPPVGLFPNCLVQQKVLHPFRKQVGGTILSAKLAKERGWAINIGGGFHHCSAEKGGGFCAYADISLCIHFALASKKGKNFSFLGPFLFTSLFTLFLVGMMQMFFPFGPAAHAIYGGIGAMIFSGYIIYDTDNLIKCFTYDEYIGASVTLYLDILNLFLAILNMLREANN</sequence>
<evidence type="ECO:0000313" key="9">
    <source>
        <dbReference type="EMBL" id="RYQ95446.1"/>
    </source>
</evidence>
<proteinExistence type="predicted"/>
<dbReference type="Proteomes" id="UP000289738">
    <property type="component" value="Chromosome B08"/>
</dbReference>
<keyword evidence="10" id="KW-1185">Reference proteome</keyword>
<protein>
    <submittedName>
        <fullName evidence="9">Uncharacterized protein</fullName>
    </submittedName>
</protein>
<dbReference type="GO" id="GO:0016020">
    <property type="term" value="C:membrane"/>
    <property type="evidence" value="ECO:0007669"/>
    <property type="project" value="UniProtKB-SubCell"/>
</dbReference>
<organism evidence="9 10">
    <name type="scientific">Arachis hypogaea</name>
    <name type="common">Peanut</name>
    <dbReference type="NCBI Taxonomy" id="3818"/>
    <lineage>
        <taxon>Eukaryota</taxon>
        <taxon>Viridiplantae</taxon>
        <taxon>Streptophyta</taxon>
        <taxon>Embryophyta</taxon>
        <taxon>Tracheophyta</taxon>
        <taxon>Spermatophyta</taxon>
        <taxon>Magnoliopsida</taxon>
        <taxon>eudicotyledons</taxon>
        <taxon>Gunneridae</taxon>
        <taxon>Pentapetalae</taxon>
        <taxon>rosids</taxon>
        <taxon>fabids</taxon>
        <taxon>Fabales</taxon>
        <taxon>Fabaceae</taxon>
        <taxon>Papilionoideae</taxon>
        <taxon>50 kb inversion clade</taxon>
        <taxon>dalbergioids sensu lato</taxon>
        <taxon>Dalbergieae</taxon>
        <taxon>Pterocarpus clade</taxon>
        <taxon>Arachis</taxon>
    </lineage>
</organism>
<dbReference type="SUPFAM" id="SSF52768">
    <property type="entry name" value="Arginase/deacetylase"/>
    <property type="match status" value="1"/>
</dbReference>
<keyword evidence="3 8" id="KW-0812">Transmembrane</keyword>
<evidence type="ECO:0000256" key="2">
    <source>
        <dbReference type="ARBA" id="ARBA00022491"/>
    </source>
</evidence>
<dbReference type="GO" id="GO:0046856">
    <property type="term" value="P:phosphatidylinositol dephosphorylation"/>
    <property type="evidence" value="ECO:0007669"/>
    <property type="project" value="TreeGrafter"/>
</dbReference>
<dbReference type="InterPro" id="IPR037138">
    <property type="entry name" value="His_deacetylse_dom_sf"/>
</dbReference>
<dbReference type="PANTHER" id="PTHR45666:SF22">
    <property type="entry name" value="TYPE I INOSITOL POLYPHOSPHATE 5-PHOSPHATASE 4"/>
    <property type="match status" value="1"/>
</dbReference>
<comment type="subcellular location">
    <subcellularLocation>
        <location evidence="1">Membrane</location>
        <topology evidence="1">Multi-pass membrane protein</topology>
    </subcellularLocation>
</comment>
<dbReference type="InterPro" id="IPR023696">
    <property type="entry name" value="Ureohydrolase_dom_sf"/>
</dbReference>
<dbReference type="Pfam" id="PF01027">
    <property type="entry name" value="Bax1-I"/>
    <property type="match status" value="1"/>
</dbReference>
<gene>
    <name evidence="9" type="ORF">Ahy_B08g090738</name>
</gene>
<evidence type="ECO:0000313" key="10">
    <source>
        <dbReference type="Proteomes" id="UP000289738"/>
    </source>
</evidence>
<dbReference type="GO" id="GO:0006325">
    <property type="term" value="P:chromatin organization"/>
    <property type="evidence" value="ECO:0007669"/>
    <property type="project" value="UniProtKB-KW"/>
</dbReference>
<feature type="transmembrane region" description="Helical" evidence="8">
    <location>
        <begin position="302"/>
        <end position="324"/>
    </location>
</feature>
<evidence type="ECO:0000256" key="5">
    <source>
        <dbReference type="ARBA" id="ARBA00022853"/>
    </source>
</evidence>
<dbReference type="PANTHER" id="PTHR45666">
    <property type="entry name" value="TYPE IV INOSITOL POLYPHOSPHATE 5-PHOSPHATASE 9"/>
    <property type="match status" value="1"/>
</dbReference>
<evidence type="ECO:0000256" key="1">
    <source>
        <dbReference type="ARBA" id="ARBA00004141"/>
    </source>
</evidence>
<reference evidence="9 10" key="1">
    <citation type="submission" date="2019-01" db="EMBL/GenBank/DDBJ databases">
        <title>Sequencing of cultivated peanut Arachis hypogaea provides insights into genome evolution and oil improvement.</title>
        <authorList>
            <person name="Chen X."/>
        </authorList>
    </citation>
    <scope>NUCLEOTIDE SEQUENCE [LARGE SCALE GENOMIC DNA]</scope>
    <source>
        <strain evidence="10">cv. Fuhuasheng</strain>
        <tissue evidence="9">Leaves</tissue>
    </source>
</reference>